<dbReference type="Gene3D" id="1.10.10.1590">
    <property type="entry name" value="NADH-quinone oxidoreductase subunit E"/>
    <property type="match status" value="1"/>
</dbReference>
<dbReference type="EMBL" id="JAUSUL010000002">
    <property type="protein sequence ID" value="MDQ0316000.1"/>
    <property type="molecule type" value="Genomic_DNA"/>
</dbReference>
<evidence type="ECO:0000256" key="3">
    <source>
        <dbReference type="ARBA" id="ARBA00022723"/>
    </source>
</evidence>
<feature type="binding site" evidence="7">
    <location>
        <position position="103"/>
    </location>
    <ligand>
        <name>[2Fe-2S] cluster</name>
        <dbReference type="ChEBI" id="CHEBI:190135"/>
    </ligand>
</feature>
<dbReference type="GO" id="GO:0016491">
    <property type="term" value="F:oxidoreductase activity"/>
    <property type="evidence" value="ECO:0007669"/>
    <property type="project" value="InterPro"/>
</dbReference>
<evidence type="ECO:0000256" key="7">
    <source>
        <dbReference type="PIRSR" id="PIRSR000216-1"/>
    </source>
</evidence>
<comment type="cofactor">
    <cofactor evidence="7">
        <name>[2Fe-2S] cluster</name>
        <dbReference type="ChEBI" id="CHEBI:190135"/>
    </cofactor>
    <text evidence="7">Binds 1 [2Fe-2S] cluster.</text>
</comment>
<evidence type="ECO:0000256" key="4">
    <source>
        <dbReference type="ARBA" id="ARBA00023004"/>
    </source>
</evidence>
<sequence>MSVTPDDRSASLAGADAPATTDDVAAAVADVCAAHGDRPDALIEMLHAIQARLGHVPPQAEPLIAARLNRSRAEIHGVVSFYHDFHTAPAGRRVIKLCRAEACQAVGCEDLANHLHRAHRLGSGATTPDAAVTVEDAYCLGNCALGPAALVDGELQGRVTAERLDRWIAEARIPRGEAAE</sequence>
<dbReference type="CDD" id="cd03081">
    <property type="entry name" value="TRX_Fd_NuoE_FDH_gamma"/>
    <property type="match status" value="1"/>
</dbReference>
<evidence type="ECO:0000256" key="1">
    <source>
        <dbReference type="ARBA" id="ARBA00010643"/>
    </source>
</evidence>
<evidence type="ECO:0000256" key="5">
    <source>
        <dbReference type="ARBA" id="ARBA00023014"/>
    </source>
</evidence>
<comment type="similarity">
    <text evidence="1">Belongs to the complex I 24 kDa subunit family.</text>
</comment>
<dbReference type="InterPro" id="IPR041921">
    <property type="entry name" value="NuoE_N"/>
</dbReference>
<dbReference type="Pfam" id="PF01257">
    <property type="entry name" value="2Fe-2S_thioredx"/>
    <property type="match status" value="1"/>
</dbReference>
<keyword evidence="3 7" id="KW-0479">Metal-binding</keyword>
<dbReference type="AlphaFoldDB" id="A0AAE3VQI2"/>
<dbReference type="PANTHER" id="PTHR43342">
    <property type="entry name" value="NADH-QUINONE OXIDOREDUCTASE, E SUBUNIT"/>
    <property type="match status" value="1"/>
</dbReference>
<dbReference type="InterPro" id="IPR036249">
    <property type="entry name" value="Thioredoxin-like_sf"/>
</dbReference>
<keyword evidence="9" id="KW-1185">Reference proteome</keyword>
<gene>
    <name evidence="8" type="ORF">J2S73_002457</name>
</gene>
<evidence type="ECO:0000313" key="9">
    <source>
        <dbReference type="Proteomes" id="UP001229244"/>
    </source>
</evidence>
<dbReference type="GO" id="GO:0051537">
    <property type="term" value="F:2 iron, 2 sulfur cluster binding"/>
    <property type="evidence" value="ECO:0007669"/>
    <property type="project" value="UniProtKB-KW"/>
</dbReference>
<dbReference type="SUPFAM" id="SSF52833">
    <property type="entry name" value="Thioredoxin-like"/>
    <property type="match status" value="1"/>
</dbReference>
<organism evidence="8 9">
    <name type="scientific">Amorphus orientalis</name>
    <dbReference type="NCBI Taxonomy" id="649198"/>
    <lineage>
        <taxon>Bacteria</taxon>
        <taxon>Pseudomonadati</taxon>
        <taxon>Pseudomonadota</taxon>
        <taxon>Alphaproteobacteria</taxon>
        <taxon>Hyphomicrobiales</taxon>
        <taxon>Amorphaceae</taxon>
        <taxon>Amorphus</taxon>
    </lineage>
</organism>
<comment type="cofactor">
    <cofactor evidence="6">
        <name>[2Fe-2S] cluster</name>
        <dbReference type="ChEBI" id="CHEBI:190135"/>
    </cofactor>
</comment>
<dbReference type="PIRSF" id="PIRSF000216">
    <property type="entry name" value="NADH_DH_24kDa"/>
    <property type="match status" value="1"/>
</dbReference>
<keyword evidence="2 7" id="KW-0001">2Fe-2S</keyword>
<accession>A0AAE3VQI2</accession>
<feature type="binding site" evidence="7">
    <location>
        <position position="98"/>
    </location>
    <ligand>
        <name>[2Fe-2S] cluster</name>
        <dbReference type="ChEBI" id="CHEBI:190135"/>
    </ligand>
</feature>
<keyword evidence="5 7" id="KW-0411">Iron-sulfur</keyword>
<dbReference type="PROSITE" id="PS01099">
    <property type="entry name" value="COMPLEX1_24K"/>
    <property type="match status" value="1"/>
</dbReference>
<dbReference type="Proteomes" id="UP001229244">
    <property type="component" value="Unassembled WGS sequence"/>
</dbReference>
<evidence type="ECO:0000256" key="2">
    <source>
        <dbReference type="ARBA" id="ARBA00022714"/>
    </source>
</evidence>
<keyword evidence="4 7" id="KW-0408">Iron</keyword>
<feature type="binding site" evidence="7">
    <location>
        <position position="143"/>
    </location>
    <ligand>
        <name>[2Fe-2S] cluster</name>
        <dbReference type="ChEBI" id="CHEBI:190135"/>
    </ligand>
</feature>
<protein>
    <submittedName>
        <fullName evidence="8">Formate dehydrogenase subunit gamma</fullName>
    </submittedName>
</protein>
<evidence type="ECO:0000313" key="8">
    <source>
        <dbReference type="EMBL" id="MDQ0316000.1"/>
    </source>
</evidence>
<dbReference type="InterPro" id="IPR002023">
    <property type="entry name" value="NuoE-like"/>
</dbReference>
<proteinExistence type="inferred from homology"/>
<dbReference type="RefSeq" id="WP_306885827.1">
    <property type="nucleotide sequence ID" value="NZ_JAUSUL010000002.1"/>
</dbReference>
<name>A0AAE3VQI2_9HYPH</name>
<dbReference type="InterPro" id="IPR028431">
    <property type="entry name" value="NADP_DH_HndA-like"/>
</dbReference>
<reference evidence="8" key="1">
    <citation type="submission" date="2023-07" db="EMBL/GenBank/DDBJ databases">
        <title>Genomic Encyclopedia of Type Strains, Phase IV (KMG-IV): sequencing the most valuable type-strain genomes for metagenomic binning, comparative biology and taxonomic classification.</title>
        <authorList>
            <person name="Goeker M."/>
        </authorList>
    </citation>
    <scope>NUCLEOTIDE SEQUENCE</scope>
    <source>
        <strain evidence="8">DSM 21202</strain>
    </source>
</reference>
<feature type="binding site" evidence="7">
    <location>
        <position position="139"/>
    </location>
    <ligand>
        <name>[2Fe-2S] cluster</name>
        <dbReference type="ChEBI" id="CHEBI:190135"/>
    </ligand>
</feature>
<comment type="caution">
    <text evidence="8">The sequence shown here is derived from an EMBL/GenBank/DDBJ whole genome shotgun (WGS) entry which is preliminary data.</text>
</comment>
<dbReference type="Gene3D" id="3.40.30.10">
    <property type="entry name" value="Glutaredoxin"/>
    <property type="match status" value="1"/>
</dbReference>
<evidence type="ECO:0000256" key="6">
    <source>
        <dbReference type="ARBA" id="ARBA00034078"/>
    </source>
</evidence>
<dbReference type="GO" id="GO:0046872">
    <property type="term" value="F:metal ion binding"/>
    <property type="evidence" value="ECO:0007669"/>
    <property type="project" value="UniProtKB-KW"/>
</dbReference>
<dbReference type="PANTHER" id="PTHR43342:SF1">
    <property type="entry name" value="BIFURCATING [FEFE] HYDROGENASE GAMMA SUBUNIT"/>
    <property type="match status" value="1"/>
</dbReference>